<feature type="region of interest" description="Disordered" evidence="7">
    <location>
        <begin position="210"/>
        <end position="242"/>
    </location>
</feature>
<dbReference type="InterPro" id="IPR014710">
    <property type="entry name" value="RmlC-like_jellyroll"/>
</dbReference>
<dbReference type="InterPro" id="IPR010300">
    <property type="entry name" value="CDO_1"/>
</dbReference>
<gene>
    <name evidence="8" type="ORF">HYH02_000976</name>
</gene>
<dbReference type="Gene3D" id="2.60.120.10">
    <property type="entry name" value="Jelly Rolls"/>
    <property type="match status" value="1"/>
</dbReference>
<proteinExistence type="inferred from homology"/>
<evidence type="ECO:0000313" key="9">
    <source>
        <dbReference type="Proteomes" id="UP000613740"/>
    </source>
</evidence>
<feature type="compositionally biased region" description="Low complexity" evidence="7">
    <location>
        <begin position="333"/>
        <end position="347"/>
    </location>
</feature>
<comment type="caution">
    <text evidence="8">The sequence shown here is derived from an EMBL/GenBank/DDBJ whole genome shotgun (WGS) entry which is preliminary data.</text>
</comment>
<sequence>MGRERGAQTALHELQEQPCSARRLAERNAMYGSVIKKSLLPLPCELHLVELVSDLTRAITAEKQSGQAVNYKDQDQESFIRMNSRVHALLQAYAACNAGDWRAFARWSEAGYLRHLLHECDDFELMLICWRPGQTSRVHNHADSHCWLAVLAGQVQETQYQPAGPAPCLAGTSPPELPATLLHLPDGAGSYGASSLSSSGEGNAVFAAAMRSRRQAAQGEEQRHKELGKGHGQGPEEAQAQGQGEVLCCDDLRLLRTETRCVQVGGVAYINDGLALHCVGCPAPSKPNPAAPRKATATATSSSRRSGNSGSSSSSTGGRKGGVPGGGLAALFGRRSNGSGSGAASGPDAAARTAAAADSDSATATATNGWACTLHLYAPPIRRVKAYEAGGHVTECVPGFYSRHVLRP</sequence>
<evidence type="ECO:0000256" key="4">
    <source>
        <dbReference type="ARBA" id="ARBA00022964"/>
    </source>
</evidence>
<evidence type="ECO:0000313" key="8">
    <source>
        <dbReference type="EMBL" id="KAG2455158.1"/>
    </source>
</evidence>
<evidence type="ECO:0000256" key="7">
    <source>
        <dbReference type="SAM" id="MobiDB-lite"/>
    </source>
</evidence>
<feature type="compositionally biased region" description="Low complexity" evidence="7">
    <location>
        <begin position="291"/>
        <end position="317"/>
    </location>
</feature>
<dbReference type="GO" id="GO:0019448">
    <property type="term" value="P:L-cysteine catabolic process"/>
    <property type="evidence" value="ECO:0007669"/>
    <property type="project" value="TreeGrafter"/>
</dbReference>
<feature type="region of interest" description="Disordered" evidence="7">
    <location>
        <begin position="284"/>
        <end position="347"/>
    </location>
</feature>
<keyword evidence="4" id="KW-0223">Dioxygenase</keyword>
<organism evidence="8 9">
    <name type="scientific">Chlamydomonas schloesseri</name>
    <dbReference type="NCBI Taxonomy" id="2026947"/>
    <lineage>
        <taxon>Eukaryota</taxon>
        <taxon>Viridiplantae</taxon>
        <taxon>Chlorophyta</taxon>
        <taxon>core chlorophytes</taxon>
        <taxon>Chlorophyceae</taxon>
        <taxon>CS clade</taxon>
        <taxon>Chlamydomonadales</taxon>
        <taxon>Chlamydomonadaceae</taxon>
        <taxon>Chlamydomonas</taxon>
    </lineage>
</organism>
<keyword evidence="9" id="KW-1185">Reference proteome</keyword>
<comment type="similarity">
    <text evidence="1">Belongs to the cysteine dioxygenase family.</text>
</comment>
<feature type="compositionally biased region" description="Gly residues" evidence="7">
    <location>
        <begin position="318"/>
        <end position="328"/>
    </location>
</feature>
<evidence type="ECO:0000256" key="6">
    <source>
        <dbReference type="ARBA" id="ARBA00023004"/>
    </source>
</evidence>
<protein>
    <recommendedName>
        <fullName evidence="2">cysteine dioxygenase</fullName>
        <ecNumber evidence="2">1.13.11.20</ecNumber>
    </recommendedName>
</protein>
<keyword evidence="5" id="KW-0560">Oxidoreductase</keyword>
<evidence type="ECO:0000256" key="2">
    <source>
        <dbReference type="ARBA" id="ARBA00013133"/>
    </source>
</evidence>
<evidence type="ECO:0000256" key="3">
    <source>
        <dbReference type="ARBA" id="ARBA00022723"/>
    </source>
</evidence>
<accession>A0A835WVM8</accession>
<evidence type="ECO:0000256" key="5">
    <source>
        <dbReference type="ARBA" id="ARBA00023002"/>
    </source>
</evidence>
<dbReference type="CDD" id="cd10548">
    <property type="entry name" value="cupin_CDO"/>
    <property type="match status" value="1"/>
</dbReference>
<reference evidence="8" key="1">
    <citation type="journal article" date="2020" name="bioRxiv">
        <title>Comparative genomics of Chlamydomonas.</title>
        <authorList>
            <person name="Craig R.J."/>
            <person name="Hasan A.R."/>
            <person name="Ness R.W."/>
            <person name="Keightley P.D."/>
        </authorList>
    </citation>
    <scope>NUCLEOTIDE SEQUENCE</scope>
    <source>
        <strain evidence="8">CCAP 11/173</strain>
    </source>
</reference>
<dbReference type="Pfam" id="PF05995">
    <property type="entry name" value="CDO_I"/>
    <property type="match status" value="1"/>
</dbReference>
<dbReference type="InterPro" id="IPR011051">
    <property type="entry name" value="RmlC_Cupin_sf"/>
</dbReference>
<dbReference type="SUPFAM" id="SSF51182">
    <property type="entry name" value="RmlC-like cupins"/>
    <property type="match status" value="1"/>
</dbReference>
<dbReference type="GO" id="GO:0008198">
    <property type="term" value="F:ferrous iron binding"/>
    <property type="evidence" value="ECO:0007669"/>
    <property type="project" value="TreeGrafter"/>
</dbReference>
<dbReference type="GO" id="GO:0017172">
    <property type="term" value="F:cysteine dioxygenase activity"/>
    <property type="evidence" value="ECO:0007669"/>
    <property type="project" value="UniProtKB-EC"/>
</dbReference>
<name>A0A835WVM8_9CHLO</name>
<feature type="compositionally biased region" description="Basic and acidic residues" evidence="7">
    <location>
        <begin position="220"/>
        <end position="229"/>
    </location>
</feature>
<dbReference type="EC" id="1.13.11.20" evidence="2"/>
<dbReference type="PANTHER" id="PTHR12918">
    <property type="entry name" value="CYSTEINE DIOXYGENASE"/>
    <property type="match status" value="1"/>
</dbReference>
<dbReference type="PANTHER" id="PTHR12918:SF1">
    <property type="entry name" value="CYSTEINE DIOXYGENASE TYPE 1"/>
    <property type="match status" value="1"/>
</dbReference>
<keyword evidence="6" id="KW-0408">Iron</keyword>
<dbReference type="AlphaFoldDB" id="A0A835WVM8"/>
<dbReference type="Proteomes" id="UP000613740">
    <property type="component" value="Unassembled WGS sequence"/>
</dbReference>
<dbReference type="EMBL" id="JAEHOD010000001">
    <property type="protein sequence ID" value="KAG2455158.1"/>
    <property type="molecule type" value="Genomic_DNA"/>
</dbReference>
<evidence type="ECO:0000256" key="1">
    <source>
        <dbReference type="ARBA" id="ARBA00006622"/>
    </source>
</evidence>
<keyword evidence="3" id="KW-0479">Metal-binding</keyword>
<dbReference type="OrthoDB" id="543511at2759"/>